<feature type="region of interest" description="Disordered" evidence="2">
    <location>
        <begin position="162"/>
        <end position="183"/>
    </location>
</feature>
<name>A0AAN7T922_9PEZI</name>
<dbReference type="SMART" id="SM00268">
    <property type="entry name" value="ACTIN"/>
    <property type="match status" value="1"/>
</dbReference>
<evidence type="ECO:0008006" key="5">
    <source>
        <dbReference type="Google" id="ProtNLM"/>
    </source>
</evidence>
<reference evidence="3" key="1">
    <citation type="submission" date="2023-08" db="EMBL/GenBank/DDBJ databases">
        <title>Black Yeasts Isolated from many extreme environments.</title>
        <authorList>
            <person name="Coleine C."/>
            <person name="Stajich J.E."/>
            <person name="Selbmann L."/>
        </authorList>
    </citation>
    <scope>NUCLEOTIDE SEQUENCE</scope>
    <source>
        <strain evidence="3">CCFEE 5401</strain>
    </source>
</reference>
<dbReference type="InterPro" id="IPR004000">
    <property type="entry name" value="Actin"/>
</dbReference>
<comment type="similarity">
    <text evidence="1">Belongs to the actin family.</text>
</comment>
<accession>A0AAN7T922</accession>
<dbReference type="InterPro" id="IPR043129">
    <property type="entry name" value="ATPase_NBD"/>
</dbReference>
<dbReference type="PANTHER" id="PTHR11937">
    <property type="entry name" value="ACTIN"/>
    <property type="match status" value="1"/>
</dbReference>
<feature type="region of interest" description="Disordered" evidence="2">
    <location>
        <begin position="559"/>
        <end position="611"/>
    </location>
</feature>
<sequence length="739" mass="84001">MVGKKSHRALLKEEGLQRTDNNMEFTTWPQVNMINQKNYYTKILEGLRKGKKDIYALNVQHVRSEFLKQDDQTLAVRLQQEERLNARKKAAVDIDRARAQAAQDGVPYAERDADLDDDVVMDDEGGEVYGSKTLIIHIGSQNLRIGLATDALPKTVPMVIAKKSERSEAEDSEPRPKRIKLDNPSEEWFGDDFAREYNTMAQDFKTMRRHNKRRVLPNSRELVTKWNSTTPPEIIPEHSDPMRVDWTELPDDPRQAPDFVVGHAALRIPDTSTPRYRLFWPIQHGWWNEGDYKNRNMLEHDFFKILEESIKNELGLTHKKEWSHYSCVFVIPDLYEKTMVTRIIEEFLRDFGFLRVCLIQESLAASFGAGVGAACMVDIGAQKTSISCVEDGMIIEDSRINLKYGGYDVTENFVRMMLFDRLNYSEFNLMRRHDYLLAEDLKAQYTTMSDENISVTTNTFHLRAHGQQTRKYTFKIYDESMLAPLGFFRPSIFDHSRKLLGRHTVVPRSEDLYSGHPNDPISKAQLAVYSYVNQSIPSAVMAPPAQPAQLLSISTPAKRLNGLPPHLNNDLDGTPRSSPAGSPAPEDGSTPRPTGEDANGDDAGEIKSVLPDTDVIDRTVPVMPLEQAILNSIQHAAGTGPESDRRLRELLGGIMCIGGASKTPWLGAYLEMRLRAAFPQFPREILVVPTPRELDPAVLVWKGASVFGKLRMTNDSWIGRLEYDRLGSRILNYKCIWHW</sequence>
<evidence type="ECO:0000256" key="1">
    <source>
        <dbReference type="RuleBase" id="RU000487"/>
    </source>
</evidence>
<dbReference type="FunFam" id="3.30.420.40:FF:000232">
    <property type="entry name" value="Actin-related protein 8"/>
    <property type="match status" value="1"/>
</dbReference>
<dbReference type="SUPFAM" id="SSF53067">
    <property type="entry name" value="Actin-like ATPase domain"/>
    <property type="match status" value="2"/>
</dbReference>
<gene>
    <name evidence="3" type="ORF">LTR62_001859</name>
</gene>
<dbReference type="Gene3D" id="3.30.420.40">
    <property type="match status" value="2"/>
</dbReference>
<dbReference type="Pfam" id="PF00022">
    <property type="entry name" value="Actin"/>
    <property type="match status" value="2"/>
</dbReference>
<evidence type="ECO:0000256" key="2">
    <source>
        <dbReference type="SAM" id="MobiDB-lite"/>
    </source>
</evidence>
<comment type="caution">
    <text evidence="3">The sequence shown here is derived from an EMBL/GenBank/DDBJ whole genome shotgun (WGS) entry which is preliminary data.</text>
</comment>
<evidence type="ECO:0000313" key="4">
    <source>
        <dbReference type="Proteomes" id="UP001310890"/>
    </source>
</evidence>
<dbReference type="Proteomes" id="UP001310890">
    <property type="component" value="Unassembled WGS sequence"/>
</dbReference>
<dbReference type="AlphaFoldDB" id="A0AAN7T922"/>
<dbReference type="CDD" id="cd10206">
    <property type="entry name" value="ASKHA_NBD_Arp8-like"/>
    <property type="match status" value="1"/>
</dbReference>
<protein>
    <recommendedName>
        <fullName evidence="5">Actin-related protein 8</fullName>
    </recommendedName>
</protein>
<dbReference type="Gene3D" id="3.90.640.10">
    <property type="entry name" value="Actin, Chain A, domain 4"/>
    <property type="match status" value="1"/>
</dbReference>
<evidence type="ECO:0000313" key="3">
    <source>
        <dbReference type="EMBL" id="KAK5107111.1"/>
    </source>
</evidence>
<proteinExistence type="inferred from homology"/>
<organism evidence="3 4">
    <name type="scientific">Meristemomyces frigidus</name>
    <dbReference type="NCBI Taxonomy" id="1508187"/>
    <lineage>
        <taxon>Eukaryota</taxon>
        <taxon>Fungi</taxon>
        <taxon>Dikarya</taxon>
        <taxon>Ascomycota</taxon>
        <taxon>Pezizomycotina</taxon>
        <taxon>Dothideomycetes</taxon>
        <taxon>Dothideomycetidae</taxon>
        <taxon>Mycosphaerellales</taxon>
        <taxon>Teratosphaeriaceae</taxon>
        <taxon>Meristemomyces</taxon>
    </lineage>
</organism>
<dbReference type="FunFam" id="3.30.420.40:FF:000201">
    <property type="entry name" value="Actin-related protein 8"/>
    <property type="match status" value="1"/>
</dbReference>
<dbReference type="EMBL" id="JAVRRL010000140">
    <property type="protein sequence ID" value="KAK5107111.1"/>
    <property type="molecule type" value="Genomic_DNA"/>
</dbReference>